<dbReference type="AlphaFoldDB" id="A0AAW2N295"/>
<name>A0AAW2N295_9LAMI</name>
<evidence type="ECO:0000313" key="5">
    <source>
        <dbReference type="EMBL" id="KAL0337535.1"/>
    </source>
</evidence>
<dbReference type="EMBL" id="JACGWM010000012">
    <property type="protein sequence ID" value="KAL0337535.1"/>
    <property type="molecule type" value="Genomic_DNA"/>
</dbReference>
<gene>
    <name evidence="5" type="ORF">Scaly_2028600</name>
</gene>
<comment type="caution">
    <text evidence="5">The sequence shown here is derived from an EMBL/GenBank/DDBJ whole genome shotgun (WGS) entry which is preliminary data.</text>
</comment>
<keyword evidence="3" id="KW-1133">Transmembrane helix</keyword>
<dbReference type="PANTHER" id="PTHR36607:SF23">
    <property type="entry name" value="AMINOTRANSFERASE-LIKE PLANT MOBILE DOMAIN-CONTAINING PROTEIN"/>
    <property type="match status" value="1"/>
</dbReference>
<keyword evidence="3" id="KW-0472">Membrane</keyword>
<proteinExistence type="predicted"/>
<feature type="compositionally biased region" description="Basic residues" evidence="2">
    <location>
        <begin position="192"/>
        <end position="201"/>
    </location>
</feature>
<accession>A0AAW2N295</accession>
<feature type="region of interest" description="Disordered" evidence="2">
    <location>
        <begin position="521"/>
        <end position="553"/>
    </location>
</feature>
<feature type="region of interest" description="Disordered" evidence="2">
    <location>
        <begin position="573"/>
        <end position="599"/>
    </location>
</feature>
<reference evidence="5" key="2">
    <citation type="journal article" date="2024" name="Plant">
        <title>Genomic evolution and insights into agronomic trait innovations of Sesamum species.</title>
        <authorList>
            <person name="Miao H."/>
            <person name="Wang L."/>
            <person name="Qu L."/>
            <person name="Liu H."/>
            <person name="Sun Y."/>
            <person name="Le M."/>
            <person name="Wang Q."/>
            <person name="Wei S."/>
            <person name="Zheng Y."/>
            <person name="Lin W."/>
            <person name="Duan Y."/>
            <person name="Cao H."/>
            <person name="Xiong S."/>
            <person name="Wang X."/>
            <person name="Wei L."/>
            <person name="Li C."/>
            <person name="Ma Q."/>
            <person name="Ju M."/>
            <person name="Zhao R."/>
            <person name="Li G."/>
            <person name="Mu C."/>
            <person name="Tian Q."/>
            <person name="Mei H."/>
            <person name="Zhang T."/>
            <person name="Gao T."/>
            <person name="Zhang H."/>
        </authorList>
    </citation>
    <scope>NUCLEOTIDE SEQUENCE</scope>
    <source>
        <strain evidence="5">KEN8</strain>
    </source>
</reference>
<keyword evidence="3" id="KW-0812">Transmembrane</keyword>
<dbReference type="PANTHER" id="PTHR36607">
    <property type="entry name" value="1,2-DIHYDROXY-3-KETO-5-METHYLTHIOPENTENE DIOXYGENASE 4"/>
    <property type="match status" value="1"/>
</dbReference>
<feature type="domain" description="Aminotransferase-like plant mobile" evidence="4">
    <location>
        <begin position="219"/>
        <end position="296"/>
    </location>
</feature>
<feature type="region of interest" description="Disordered" evidence="2">
    <location>
        <begin position="184"/>
        <end position="209"/>
    </location>
</feature>
<evidence type="ECO:0000256" key="3">
    <source>
        <dbReference type="SAM" id="Phobius"/>
    </source>
</evidence>
<evidence type="ECO:0000256" key="1">
    <source>
        <dbReference type="SAM" id="Coils"/>
    </source>
</evidence>
<dbReference type="Pfam" id="PF10536">
    <property type="entry name" value="PMD"/>
    <property type="match status" value="1"/>
</dbReference>
<feature type="coiled-coil region" evidence="1">
    <location>
        <begin position="638"/>
        <end position="721"/>
    </location>
</feature>
<organism evidence="5">
    <name type="scientific">Sesamum calycinum</name>
    <dbReference type="NCBI Taxonomy" id="2727403"/>
    <lineage>
        <taxon>Eukaryota</taxon>
        <taxon>Viridiplantae</taxon>
        <taxon>Streptophyta</taxon>
        <taxon>Embryophyta</taxon>
        <taxon>Tracheophyta</taxon>
        <taxon>Spermatophyta</taxon>
        <taxon>Magnoliopsida</taxon>
        <taxon>eudicotyledons</taxon>
        <taxon>Gunneridae</taxon>
        <taxon>Pentapetalae</taxon>
        <taxon>asterids</taxon>
        <taxon>lamiids</taxon>
        <taxon>Lamiales</taxon>
        <taxon>Pedaliaceae</taxon>
        <taxon>Sesamum</taxon>
    </lineage>
</organism>
<evidence type="ECO:0000259" key="4">
    <source>
        <dbReference type="Pfam" id="PF10536"/>
    </source>
</evidence>
<keyword evidence="1" id="KW-0175">Coiled coil</keyword>
<feature type="transmembrane region" description="Helical" evidence="3">
    <location>
        <begin position="15"/>
        <end position="35"/>
    </location>
</feature>
<protein>
    <recommendedName>
        <fullName evidence="4">Aminotransferase-like plant mobile domain-containing protein</fullName>
    </recommendedName>
</protein>
<reference evidence="5" key="1">
    <citation type="submission" date="2020-06" db="EMBL/GenBank/DDBJ databases">
        <authorList>
            <person name="Li T."/>
            <person name="Hu X."/>
            <person name="Zhang T."/>
            <person name="Song X."/>
            <person name="Zhang H."/>
            <person name="Dai N."/>
            <person name="Sheng W."/>
            <person name="Hou X."/>
            <person name="Wei L."/>
        </authorList>
    </citation>
    <scope>NUCLEOTIDE SEQUENCE</scope>
    <source>
        <strain evidence="5">KEN8</strain>
        <tissue evidence="5">Leaf</tissue>
    </source>
</reference>
<sequence length="745" mass="83766">MSLLVTNHQTTSPIYALWAVLSLKVMQSGMAIFVLPENFAIPKDIGSGLRTCLADVEIDCAISKYMMLFMLHFTYDHNSDIVKAFCEAWCPLTNTLHTSAGEMSISLWDLHELVGLPMTGCLYDEVVPSALELTGVDEKRERFIPRSCKYLLYAYHLLQSADDDRCSHVSIDKWVKFWSKKTTKYHPPPPRKEKKTVRPKSTHNPLGDIATHERWSTAEDALFTKLCIERSLKEEVYLAAYLACWLCLFVLPGNDVNSIRPSTFKMASLMANGRRVNLAIPVLASIYEGLNTIATSPKPAELRGPKMTRFSGEGGAKYYEPREARKRIHKAEFVSWACNMLVKAEPFKFVDDGRAEELDHSYFVAIRSSYLTLRRGGRFIVEPYSPHRFGRQFGYYQDVPGTLKYDTRVASLEEGLRYWRLCVLSKSSSKAWFPCLPANAKKLCSEAYKAWWAKIHGTFFDDNIACLIRPKLIKITLKRKKDEDKQVDGGENDPPCALVPPIVIECDSQAAVVEVSKGKCSSHNVADSDSSNKDRHWKRQRKEATPLKAAETNASRSSLANFVAELEDEVQSIDVGEESETSHSSTMTPPLGMGLKRKQSSPPAAVSVLKVEESLNMFFAKVHAYDEARSLSSEKLSQSLHEQQLKEVKARLQGVQAKASEEASEIQSVMDELEHVEEDIAVLKGQRTNLRATLKEKKQLNHDTQAKVHEVEKDLAALESTGPLDDAIVQNLESSRANLGYLQKT</sequence>
<evidence type="ECO:0000256" key="2">
    <source>
        <dbReference type="SAM" id="MobiDB-lite"/>
    </source>
</evidence>
<dbReference type="InterPro" id="IPR019557">
    <property type="entry name" value="AminoTfrase-like_pln_mobile"/>
</dbReference>